<evidence type="ECO:0000256" key="1">
    <source>
        <dbReference type="ARBA" id="ARBA00004496"/>
    </source>
</evidence>
<dbReference type="InterPro" id="IPR018062">
    <property type="entry name" value="HTH_AraC-typ_CS"/>
</dbReference>
<feature type="modified residue" description="4-aspartylphosphate" evidence="8">
    <location>
        <position position="59"/>
    </location>
</feature>
<evidence type="ECO:0000256" key="5">
    <source>
        <dbReference type="ARBA" id="ARBA00023015"/>
    </source>
</evidence>
<keyword evidence="4" id="KW-0902">Two-component regulatory system</keyword>
<dbReference type="InterPro" id="IPR001789">
    <property type="entry name" value="Sig_transdc_resp-reg_receiver"/>
</dbReference>
<evidence type="ECO:0000256" key="2">
    <source>
        <dbReference type="ARBA" id="ARBA00022490"/>
    </source>
</evidence>
<evidence type="ECO:0000259" key="10">
    <source>
        <dbReference type="PROSITE" id="PS50110"/>
    </source>
</evidence>
<dbReference type="Gene3D" id="1.10.10.60">
    <property type="entry name" value="Homeodomain-like"/>
    <property type="match status" value="2"/>
</dbReference>
<organism evidence="11 12">
    <name type="scientific">Paenibacillus thalictri</name>
    <dbReference type="NCBI Taxonomy" id="2527873"/>
    <lineage>
        <taxon>Bacteria</taxon>
        <taxon>Bacillati</taxon>
        <taxon>Bacillota</taxon>
        <taxon>Bacilli</taxon>
        <taxon>Bacillales</taxon>
        <taxon>Paenibacillaceae</taxon>
        <taxon>Paenibacillus</taxon>
    </lineage>
</organism>
<comment type="caution">
    <text evidence="11">The sequence shown here is derived from an EMBL/GenBank/DDBJ whole genome shotgun (WGS) entry which is preliminary data.</text>
</comment>
<keyword evidence="12" id="KW-1185">Reference proteome</keyword>
<protein>
    <submittedName>
        <fullName evidence="11">Response regulator</fullName>
    </submittedName>
</protein>
<keyword evidence="3 8" id="KW-0597">Phosphoprotein</keyword>
<feature type="domain" description="Response regulatory" evidence="10">
    <location>
        <begin position="7"/>
        <end position="124"/>
    </location>
</feature>
<evidence type="ECO:0000256" key="4">
    <source>
        <dbReference type="ARBA" id="ARBA00023012"/>
    </source>
</evidence>
<dbReference type="PANTHER" id="PTHR42713">
    <property type="entry name" value="HISTIDINE KINASE-RELATED"/>
    <property type="match status" value="1"/>
</dbReference>
<dbReference type="GO" id="GO:0003700">
    <property type="term" value="F:DNA-binding transcription factor activity"/>
    <property type="evidence" value="ECO:0007669"/>
    <property type="project" value="InterPro"/>
</dbReference>
<dbReference type="PROSITE" id="PS01124">
    <property type="entry name" value="HTH_ARAC_FAMILY_2"/>
    <property type="match status" value="1"/>
</dbReference>
<keyword evidence="5" id="KW-0805">Transcription regulation</keyword>
<dbReference type="SUPFAM" id="SSF52172">
    <property type="entry name" value="CheY-like"/>
    <property type="match status" value="1"/>
</dbReference>
<dbReference type="Pfam" id="PF17853">
    <property type="entry name" value="GGDEF_2"/>
    <property type="match status" value="1"/>
</dbReference>
<evidence type="ECO:0000259" key="9">
    <source>
        <dbReference type="PROSITE" id="PS01124"/>
    </source>
</evidence>
<sequence>MLTNMLNILVVDDEKTIRDGIVRSLSDVQERYRVAGEAENGEKALELVTACAPDIIITDINMPRMNGLDFIENVKALNPNVKMIIISGYDEFDFAQRALKLGVSEYLLKPLDRETLLEAVGNVCAEVEKSNRLLYDMEKLTQLMSENMPAARERFLNKLITGKRGLELEEAAARAEYLQMDLSGELYTLVLMKIISSSPSSPHPDDPAIDSEEFILSFIQNAWRELFDRSVRVHPFFFREGKIGMLVCSQEPSRSKVFTSLHQSLGRMAAHIERNFGLNLFISVGNLYDRLASLPECCKEADEALHYSTVLEQGAIVHCADVHLRQEKSYGRPVELEKKLIVHLKLCERAQAFRVIDELFRYYASLDDGGSAYIKMMVFELSVMLVRVLDESLGTESLSGLAGKNLYGDVFHCAKLNDLHTWLLRLAESGMAGMEELHRNKHASLIEKVKSMMAAYMDEPELSVEFLAERLYISPNYLRHLFKKQVGASFVETLTRLRMEQAMEMLADPTVKIQDIAERVGFNDSRYFAFCFKKYSQLTPSEYREMKQLE</sequence>
<dbReference type="InterPro" id="IPR051552">
    <property type="entry name" value="HptR"/>
</dbReference>
<dbReference type="InterPro" id="IPR009057">
    <property type="entry name" value="Homeodomain-like_sf"/>
</dbReference>
<evidence type="ECO:0000256" key="3">
    <source>
        <dbReference type="ARBA" id="ARBA00022553"/>
    </source>
</evidence>
<dbReference type="PROSITE" id="PS00041">
    <property type="entry name" value="HTH_ARAC_FAMILY_1"/>
    <property type="match status" value="1"/>
</dbReference>
<proteinExistence type="predicted"/>
<dbReference type="AlphaFoldDB" id="A0A4Q9DZ80"/>
<dbReference type="EMBL" id="SIRE01000004">
    <property type="protein sequence ID" value="TBL80571.1"/>
    <property type="molecule type" value="Genomic_DNA"/>
</dbReference>
<dbReference type="CDD" id="cd17536">
    <property type="entry name" value="REC_YesN-like"/>
    <property type="match status" value="1"/>
</dbReference>
<dbReference type="InterPro" id="IPR018060">
    <property type="entry name" value="HTH_AraC"/>
</dbReference>
<evidence type="ECO:0000256" key="6">
    <source>
        <dbReference type="ARBA" id="ARBA00023125"/>
    </source>
</evidence>
<keyword evidence="2" id="KW-0963">Cytoplasm</keyword>
<evidence type="ECO:0000313" key="11">
    <source>
        <dbReference type="EMBL" id="TBL80571.1"/>
    </source>
</evidence>
<dbReference type="InterPro" id="IPR011006">
    <property type="entry name" value="CheY-like_superfamily"/>
</dbReference>
<dbReference type="Proteomes" id="UP000293142">
    <property type="component" value="Unassembled WGS sequence"/>
</dbReference>
<dbReference type="PRINTS" id="PR00032">
    <property type="entry name" value="HTHARAC"/>
</dbReference>
<feature type="domain" description="HTH araC/xylS-type" evidence="9">
    <location>
        <begin position="447"/>
        <end position="546"/>
    </location>
</feature>
<dbReference type="PROSITE" id="PS50110">
    <property type="entry name" value="RESPONSE_REGULATORY"/>
    <property type="match status" value="1"/>
</dbReference>
<reference evidence="11 12" key="1">
    <citation type="submission" date="2019-02" db="EMBL/GenBank/DDBJ databases">
        <title>Paenibacillus sp. nov., isolated from surface-sterilized tissue of Thalictrum simplex L.</title>
        <authorList>
            <person name="Tuo L."/>
        </authorList>
    </citation>
    <scope>NUCLEOTIDE SEQUENCE [LARGE SCALE GENOMIC DNA]</scope>
    <source>
        <strain evidence="11 12">N2SHLJ1</strain>
    </source>
</reference>
<dbReference type="PANTHER" id="PTHR42713:SF3">
    <property type="entry name" value="TRANSCRIPTIONAL REGULATORY PROTEIN HPTR"/>
    <property type="match status" value="1"/>
</dbReference>
<dbReference type="GO" id="GO:0000160">
    <property type="term" value="P:phosphorelay signal transduction system"/>
    <property type="evidence" value="ECO:0007669"/>
    <property type="project" value="UniProtKB-KW"/>
</dbReference>
<dbReference type="Pfam" id="PF00072">
    <property type="entry name" value="Response_reg"/>
    <property type="match status" value="1"/>
</dbReference>
<evidence type="ECO:0000313" key="12">
    <source>
        <dbReference type="Proteomes" id="UP000293142"/>
    </source>
</evidence>
<evidence type="ECO:0000256" key="8">
    <source>
        <dbReference type="PROSITE-ProRule" id="PRU00169"/>
    </source>
</evidence>
<evidence type="ECO:0000256" key="7">
    <source>
        <dbReference type="ARBA" id="ARBA00023163"/>
    </source>
</evidence>
<dbReference type="SMART" id="SM00342">
    <property type="entry name" value="HTH_ARAC"/>
    <property type="match status" value="1"/>
</dbReference>
<gene>
    <name evidence="11" type="ORF">EYB31_04910</name>
</gene>
<keyword evidence="7" id="KW-0804">Transcription</keyword>
<dbReference type="SMART" id="SM00448">
    <property type="entry name" value="REC"/>
    <property type="match status" value="1"/>
</dbReference>
<dbReference type="OrthoDB" id="324626at2"/>
<keyword evidence="6" id="KW-0238">DNA-binding</keyword>
<dbReference type="GO" id="GO:0043565">
    <property type="term" value="F:sequence-specific DNA binding"/>
    <property type="evidence" value="ECO:0007669"/>
    <property type="project" value="InterPro"/>
</dbReference>
<dbReference type="SUPFAM" id="SSF46689">
    <property type="entry name" value="Homeodomain-like"/>
    <property type="match status" value="1"/>
</dbReference>
<dbReference type="InterPro" id="IPR020449">
    <property type="entry name" value="Tscrpt_reg_AraC-type_HTH"/>
</dbReference>
<dbReference type="Pfam" id="PF12833">
    <property type="entry name" value="HTH_18"/>
    <property type="match status" value="1"/>
</dbReference>
<dbReference type="GO" id="GO:0005737">
    <property type="term" value="C:cytoplasm"/>
    <property type="evidence" value="ECO:0007669"/>
    <property type="project" value="UniProtKB-SubCell"/>
</dbReference>
<name>A0A4Q9DZ80_9BACL</name>
<dbReference type="InterPro" id="IPR041522">
    <property type="entry name" value="CdaR_GGDEF"/>
</dbReference>
<comment type="subcellular location">
    <subcellularLocation>
        <location evidence="1">Cytoplasm</location>
    </subcellularLocation>
</comment>
<dbReference type="Gene3D" id="3.40.50.2300">
    <property type="match status" value="1"/>
</dbReference>
<accession>A0A4Q9DZ80</accession>